<name>A0ABW5WNF5_9FLAO</name>
<reference evidence="2" key="1">
    <citation type="journal article" date="2019" name="Int. J. Syst. Evol. Microbiol.">
        <title>The Global Catalogue of Microorganisms (GCM) 10K type strain sequencing project: providing services to taxonomists for standard genome sequencing and annotation.</title>
        <authorList>
            <consortium name="The Broad Institute Genomics Platform"/>
            <consortium name="The Broad Institute Genome Sequencing Center for Infectious Disease"/>
            <person name="Wu L."/>
            <person name="Ma J."/>
        </authorList>
    </citation>
    <scope>NUCLEOTIDE SEQUENCE [LARGE SCALE GENOMIC DNA]</scope>
    <source>
        <strain evidence="2">KCTC 32141</strain>
    </source>
</reference>
<dbReference type="Proteomes" id="UP001597533">
    <property type="component" value="Unassembled WGS sequence"/>
</dbReference>
<sequence length="1035" mass="123030">MTNNNDSQLENLFEQITANKVVLITGAGAAVGSKKMLSKELMNYYRDEENIAYQSNDIVEFVDKVFSNGKYSRNHFDSLVVKYLRRLKVENYHKVISSINWKAIITTNVDMLIEQAFIGSDKRDSLDVIRNLKEWDDYIMSSKLKYIKLHGCISDISNYDLKFSSQDFKSVEKYYRKLFGRLKSISPDVKFLFIGHSLKDAFGNFFLEEFLKELDHRNIYYVDPYIDEINQSFLESKGFKIIKEDSDAFFGKFSKWEEKFYETNIKSRSKFRNVFKSIKGVESKLLYKVESFVKPLNLKDFSTTLSRKDFYLGAEPDFSIVCKNYDVVKTDKLQEINKKILEQFKNIDTIYPLIYLYGSYGTGKTTFTYRIINLLLHTLESTIALEITDFLKLDIDAFKNFIESIKFKNILIFSNYSELDFNFKNVRQLRSRLSSFQLYEKNIVFIQSIRENVLKSFEVKHKPQIVKFNIDVALNENEISLLLDYLKNESLVEFRDGRAKRDIIKYLNSNFSNSDQYLILLDLIKGGKHKQSLIDTYNKLTDNCKQAFLFTSLLYRHNILMPFSWLQKILKMNWEVFVESIIRMDGHGILIQENIESSQYLEPDIYFRTKHAMISDTLITYVYKGNKDKEYRDYQSIVKSIDNNRVSSKIIIDLFKALSTSKTFNLFQISKLYDLAFDKFYDDFNFTINYSLNIEKRRTIKNLEKALNIIKDFDDYNENRYYRNPILIHRKAVLNGKLFREHFINEDFSISKEYYDDAIDLFEIKQIIDPSSSYSYYDYIKIYWWYLSKIKLSDEEKSRIEFNILNLFELATDNLHDGIEKIKNLQVQFEKTYNKDQVSIQKRIDEMYQKEETRPYALILKYYKVRREGNEFPHELILEMEEYNFNLDVLKLLYKIYCDNLHEIEYRLKFYEINKVVFKNNAYKPIEYYFYDAVADYYSFQFESARKKLVELKNEFSGAILSHKVYWLDEDEESMVFPGKIDRHSKGKFLIFKPNKFGGSIWIKVKSDLGSKLDKGQTKKAKIRFTYSGLVAEIV</sequence>
<dbReference type="SUPFAM" id="SSF52467">
    <property type="entry name" value="DHS-like NAD/FAD-binding domain"/>
    <property type="match status" value="1"/>
</dbReference>
<dbReference type="InterPro" id="IPR027417">
    <property type="entry name" value="P-loop_NTPase"/>
</dbReference>
<dbReference type="Gene3D" id="3.40.50.300">
    <property type="entry name" value="P-loop containing nucleotide triphosphate hydrolases"/>
    <property type="match status" value="1"/>
</dbReference>
<keyword evidence="2" id="KW-1185">Reference proteome</keyword>
<dbReference type="RefSeq" id="WP_183486022.1">
    <property type="nucleotide sequence ID" value="NZ_JBHUOV010000001.1"/>
</dbReference>
<dbReference type="EMBL" id="JBHUOV010000001">
    <property type="protein sequence ID" value="MFD2822803.1"/>
    <property type="molecule type" value="Genomic_DNA"/>
</dbReference>
<gene>
    <name evidence="1" type="ORF">ACFS5M_03920</name>
</gene>
<comment type="caution">
    <text evidence="1">The sequence shown here is derived from an EMBL/GenBank/DDBJ whole genome shotgun (WGS) entry which is preliminary data.</text>
</comment>
<dbReference type="Pfam" id="PF13289">
    <property type="entry name" value="SIR2_2"/>
    <property type="match status" value="1"/>
</dbReference>
<protein>
    <submittedName>
        <fullName evidence="1">SIR2 family protein</fullName>
    </submittedName>
</protein>
<dbReference type="SUPFAM" id="SSF52540">
    <property type="entry name" value="P-loop containing nucleoside triphosphate hydrolases"/>
    <property type="match status" value="1"/>
</dbReference>
<dbReference type="InterPro" id="IPR029035">
    <property type="entry name" value="DHS-like_NAD/FAD-binding_dom"/>
</dbReference>
<organism evidence="1 2">
    <name type="scientific">Lacinutrix iliipiscaria</name>
    <dbReference type="NCBI Taxonomy" id="1230532"/>
    <lineage>
        <taxon>Bacteria</taxon>
        <taxon>Pseudomonadati</taxon>
        <taxon>Bacteroidota</taxon>
        <taxon>Flavobacteriia</taxon>
        <taxon>Flavobacteriales</taxon>
        <taxon>Flavobacteriaceae</taxon>
        <taxon>Lacinutrix</taxon>
    </lineage>
</organism>
<evidence type="ECO:0000313" key="1">
    <source>
        <dbReference type="EMBL" id="MFD2822803.1"/>
    </source>
</evidence>
<proteinExistence type="predicted"/>
<accession>A0ABW5WNF5</accession>
<evidence type="ECO:0000313" key="2">
    <source>
        <dbReference type="Proteomes" id="UP001597533"/>
    </source>
</evidence>